<evidence type="ECO:0000256" key="3">
    <source>
        <dbReference type="ARBA" id="ARBA00023015"/>
    </source>
</evidence>
<dbReference type="PROSITE" id="PS50110">
    <property type="entry name" value="RESPONSE_REGULATORY"/>
    <property type="match status" value="1"/>
</dbReference>
<evidence type="ECO:0000256" key="1">
    <source>
        <dbReference type="ARBA" id="ARBA00022553"/>
    </source>
</evidence>
<keyword evidence="5" id="KW-0804">Transcription</keyword>
<dbReference type="InterPro" id="IPR011006">
    <property type="entry name" value="CheY-like_superfamily"/>
</dbReference>
<keyword evidence="1 6" id="KW-0597">Phosphoprotein</keyword>
<dbReference type="CDD" id="cd17574">
    <property type="entry name" value="REC_OmpR"/>
    <property type="match status" value="1"/>
</dbReference>
<keyword evidence="4" id="KW-0238">DNA-binding</keyword>
<evidence type="ECO:0000259" key="7">
    <source>
        <dbReference type="PROSITE" id="PS50110"/>
    </source>
</evidence>
<dbReference type="PANTHER" id="PTHR44591:SF3">
    <property type="entry name" value="RESPONSE REGULATORY DOMAIN-CONTAINING PROTEIN"/>
    <property type="match status" value="1"/>
</dbReference>
<dbReference type="STRING" id="762486.SAMN05444411_11172"/>
<dbReference type="InterPro" id="IPR001789">
    <property type="entry name" value="Sig_transdc_resp-reg_receiver"/>
</dbReference>
<evidence type="ECO:0000313" key="9">
    <source>
        <dbReference type="Proteomes" id="UP000199595"/>
    </source>
</evidence>
<reference evidence="8 9" key="1">
    <citation type="submission" date="2016-10" db="EMBL/GenBank/DDBJ databases">
        <authorList>
            <person name="de Groot N.N."/>
        </authorList>
    </citation>
    <scope>NUCLEOTIDE SEQUENCE [LARGE SCALE GENOMIC DNA]</scope>
    <source>
        <strain evidence="8 9">DSM 24956</strain>
    </source>
</reference>
<evidence type="ECO:0000256" key="6">
    <source>
        <dbReference type="PROSITE-ProRule" id="PRU00169"/>
    </source>
</evidence>
<gene>
    <name evidence="8" type="ORF">SAMN05444411_11172</name>
</gene>
<name>A0A1H3FIZ1_9FLAO</name>
<dbReference type="FunFam" id="3.40.50.2300:FF:000001">
    <property type="entry name" value="DNA-binding response regulator PhoB"/>
    <property type="match status" value="1"/>
</dbReference>
<accession>A0A1H3FIZ1</accession>
<dbReference type="Pfam" id="PF00072">
    <property type="entry name" value="Response_reg"/>
    <property type="match status" value="1"/>
</dbReference>
<dbReference type="AlphaFoldDB" id="A0A1H3FIZ1"/>
<feature type="domain" description="Response regulatory" evidence="7">
    <location>
        <begin position="3"/>
        <end position="119"/>
    </location>
</feature>
<dbReference type="PANTHER" id="PTHR44591">
    <property type="entry name" value="STRESS RESPONSE REGULATOR PROTEIN 1"/>
    <property type="match status" value="1"/>
</dbReference>
<dbReference type="SUPFAM" id="SSF52172">
    <property type="entry name" value="CheY-like"/>
    <property type="match status" value="1"/>
</dbReference>
<keyword evidence="2" id="KW-0902">Two-component regulatory system</keyword>
<dbReference type="Gene3D" id="3.40.50.2300">
    <property type="match status" value="1"/>
</dbReference>
<protein>
    <submittedName>
        <fullName evidence="8">Response regulator receiver domain-containing protein</fullName>
    </submittedName>
</protein>
<evidence type="ECO:0000256" key="2">
    <source>
        <dbReference type="ARBA" id="ARBA00023012"/>
    </source>
</evidence>
<keyword evidence="3" id="KW-0805">Transcription regulation</keyword>
<dbReference type="GO" id="GO:0003677">
    <property type="term" value="F:DNA binding"/>
    <property type="evidence" value="ECO:0007669"/>
    <property type="project" value="UniProtKB-KW"/>
</dbReference>
<dbReference type="EMBL" id="FNNJ01000011">
    <property type="protein sequence ID" value="SDX90971.1"/>
    <property type="molecule type" value="Genomic_DNA"/>
</dbReference>
<dbReference type="SMART" id="SM00448">
    <property type="entry name" value="REC"/>
    <property type="match status" value="1"/>
</dbReference>
<sequence>MRKILIVDDEPNIVMSLEYIFKKENFEVFIARDGAEAIEIAEDELPDIVVLDIMMPNVDGYQVLNHFKSHSSLENVKVIFLSAKNKLSDIELGMQLGADKYMTKPFSTKKLVKEVKQLLA</sequence>
<evidence type="ECO:0000313" key="8">
    <source>
        <dbReference type="EMBL" id="SDX90971.1"/>
    </source>
</evidence>
<dbReference type="RefSeq" id="WP_090125703.1">
    <property type="nucleotide sequence ID" value="NZ_FNNJ01000011.1"/>
</dbReference>
<keyword evidence="9" id="KW-1185">Reference proteome</keyword>
<evidence type="ECO:0000256" key="4">
    <source>
        <dbReference type="ARBA" id="ARBA00023125"/>
    </source>
</evidence>
<organism evidence="8 9">
    <name type="scientific">Lutibacter oricola</name>
    <dbReference type="NCBI Taxonomy" id="762486"/>
    <lineage>
        <taxon>Bacteria</taxon>
        <taxon>Pseudomonadati</taxon>
        <taxon>Bacteroidota</taxon>
        <taxon>Flavobacteriia</taxon>
        <taxon>Flavobacteriales</taxon>
        <taxon>Flavobacteriaceae</taxon>
        <taxon>Lutibacter</taxon>
    </lineage>
</organism>
<evidence type="ECO:0000256" key="5">
    <source>
        <dbReference type="ARBA" id="ARBA00023163"/>
    </source>
</evidence>
<dbReference type="GO" id="GO:0000160">
    <property type="term" value="P:phosphorelay signal transduction system"/>
    <property type="evidence" value="ECO:0007669"/>
    <property type="project" value="UniProtKB-KW"/>
</dbReference>
<dbReference type="OrthoDB" id="9789181at2"/>
<proteinExistence type="predicted"/>
<dbReference type="InterPro" id="IPR050595">
    <property type="entry name" value="Bact_response_regulator"/>
</dbReference>
<dbReference type="Proteomes" id="UP000199595">
    <property type="component" value="Unassembled WGS sequence"/>
</dbReference>
<feature type="modified residue" description="4-aspartylphosphate" evidence="6">
    <location>
        <position position="52"/>
    </location>
</feature>